<dbReference type="CDD" id="cd19994">
    <property type="entry name" value="PBP1_ChvE"/>
    <property type="match status" value="1"/>
</dbReference>
<dbReference type="EMBL" id="LT629695">
    <property type="protein sequence ID" value="SDH76862.1"/>
    <property type="molecule type" value="Genomic_DNA"/>
</dbReference>
<keyword evidence="6" id="KW-1185">Reference proteome</keyword>
<evidence type="ECO:0000256" key="1">
    <source>
        <dbReference type="ARBA" id="ARBA00004196"/>
    </source>
</evidence>
<evidence type="ECO:0000256" key="3">
    <source>
        <dbReference type="SAM" id="SignalP"/>
    </source>
</evidence>
<dbReference type="InterPro" id="IPR028082">
    <property type="entry name" value="Peripla_BP_I"/>
</dbReference>
<dbReference type="Gene3D" id="3.40.50.2300">
    <property type="match status" value="2"/>
</dbReference>
<dbReference type="PANTHER" id="PTHR30036:SF1">
    <property type="entry name" value="D-XYLOSE-BINDING PERIPLASMIC PROTEIN"/>
    <property type="match status" value="1"/>
</dbReference>
<dbReference type="PANTHER" id="PTHR30036">
    <property type="entry name" value="D-XYLOSE-BINDING PERIPLASMIC PROTEIN"/>
    <property type="match status" value="1"/>
</dbReference>
<evidence type="ECO:0000313" key="5">
    <source>
        <dbReference type="EMBL" id="SDH76862.1"/>
    </source>
</evidence>
<dbReference type="InterPro" id="IPR025997">
    <property type="entry name" value="SBP_2_dom"/>
</dbReference>
<dbReference type="GO" id="GO:0030288">
    <property type="term" value="C:outer membrane-bounded periplasmic space"/>
    <property type="evidence" value="ECO:0007669"/>
    <property type="project" value="TreeGrafter"/>
</dbReference>
<feature type="signal peptide" evidence="3">
    <location>
        <begin position="1"/>
        <end position="20"/>
    </location>
</feature>
<feature type="domain" description="Periplasmic binding protein" evidence="4">
    <location>
        <begin position="44"/>
        <end position="319"/>
    </location>
</feature>
<dbReference type="OrthoDB" id="9773673at2"/>
<feature type="chain" id="PRO_5038741148" evidence="3">
    <location>
        <begin position="21"/>
        <end position="364"/>
    </location>
</feature>
<dbReference type="Pfam" id="PF13407">
    <property type="entry name" value="Peripla_BP_4"/>
    <property type="match status" value="1"/>
</dbReference>
<dbReference type="RefSeq" id="WP_092505169.1">
    <property type="nucleotide sequence ID" value="NZ_LT629695.1"/>
</dbReference>
<gene>
    <name evidence="5" type="ORF">SAMN04489720_2321</name>
</gene>
<dbReference type="SUPFAM" id="SSF53822">
    <property type="entry name" value="Periplasmic binding protein-like I"/>
    <property type="match status" value="1"/>
</dbReference>
<dbReference type="AlphaFoldDB" id="A0A1G8F415"/>
<dbReference type="GO" id="GO:0030246">
    <property type="term" value="F:carbohydrate binding"/>
    <property type="evidence" value="ECO:0007669"/>
    <property type="project" value="TreeGrafter"/>
</dbReference>
<name>A0A1G8F415_9MICO</name>
<evidence type="ECO:0000259" key="4">
    <source>
        <dbReference type="Pfam" id="PF13407"/>
    </source>
</evidence>
<organism evidence="5 6">
    <name type="scientific">Agrococcus jejuensis</name>
    <dbReference type="NCBI Taxonomy" id="399736"/>
    <lineage>
        <taxon>Bacteria</taxon>
        <taxon>Bacillati</taxon>
        <taxon>Actinomycetota</taxon>
        <taxon>Actinomycetes</taxon>
        <taxon>Micrococcales</taxon>
        <taxon>Microbacteriaceae</taxon>
        <taxon>Agrococcus</taxon>
    </lineage>
</organism>
<dbReference type="PROSITE" id="PS51257">
    <property type="entry name" value="PROKAR_LIPOPROTEIN"/>
    <property type="match status" value="1"/>
</dbReference>
<keyword evidence="2 3" id="KW-0732">Signal</keyword>
<evidence type="ECO:0000313" key="6">
    <source>
        <dbReference type="Proteomes" id="UP000198822"/>
    </source>
</evidence>
<accession>A0A1G8F415</accession>
<evidence type="ECO:0000256" key="2">
    <source>
        <dbReference type="ARBA" id="ARBA00022729"/>
    </source>
</evidence>
<protein>
    <submittedName>
        <fullName evidence="5">Monosaccharide ABC transporter substrate-binding protein, CUT2 family</fullName>
    </submittedName>
</protein>
<proteinExistence type="predicted"/>
<dbReference type="InterPro" id="IPR050555">
    <property type="entry name" value="Bact_Solute-Bind_Prot2"/>
</dbReference>
<sequence>MKKSALVALAGIAAVSVALTGCGRTDPGTEGGDDAAGFAADASIGVALPDQTSENWVLAGDLFENGLEEAGFDGNVQYAGSSNAVGDQQQQIQTMIDSGVEVIVIGAADTNQLAAQLEAADAAGVTVIAYDRLIQNSDLVDYYVAFDNFHVGELQAQSLLEGLEERFPGQEPWNVELFSGSADDSNSAVFFDGAMSVLQPAIDDGTINIVSGQTSVQQTATEDWAAENAQNRMDTILQTSYQGIQLHGVLSPNDNLARAILTSADNAGLETPVVTGQDSEVASVESIVAGVQYSTIYKDTRALVAATIDMVSQLQAGEEVTTTGESDNGVTEVPSNLLEPVIVTQANAAEAYAENPDLEPLTQP</sequence>
<dbReference type="Proteomes" id="UP000198822">
    <property type="component" value="Chromosome I"/>
</dbReference>
<comment type="subcellular location">
    <subcellularLocation>
        <location evidence="1">Cell envelope</location>
    </subcellularLocation>
</comment>
<reference evidence="6" key="1">
    <citation type="submission" date="2016-10" db="EMBL/GenBank/DDBJ databases">
        <authorList>
            <person name="Varghese N."/>
            <person name="Submissions S."/>
        </authorList>
    </citation>
    <scope>NUCLEOTIDE SEQUENCE [LARGE SCALE GENOMIC DNA]</scope>
    <source>
        <strain evidence="6">DSM 22002</strain>
    </source>
</reference>
<dbReference type="STRING" id="399736.SAMN04489720_2321"/>